<accession>J3N519</accession>
<evidence type="ECO:0000313" key="3">
    <source>
        <dbReference type="Proteomes" id="UP000006038"/>
    </source>
</evidence>
<protein>
    <submittedName>
        <fullName evidence="2">Uncharacterized protein</fullName>
    </submittedName>
</protein>
<feature type="compositionally biased region" description="Pro residues" evidence="1">
    <location>
        <begin position="32"/>
        <end position="41"/>
    </location>
</feature>
<dbReference type="HOGENOM" id="CLU_2100662_0_0_1"/>
<organism evidence="2">
    <name type="scientific">Oryza brachyantha</name>
    <name type="common">malo sina</name>
    <dbReference type="NCBI Taxonomy" id="4533"/>
    <lineage>
        <taxon>Eukaryota</taxon>
        <taxon>Viridiplantae</taxon>
        <taxon>Streptophyta</taxon>
        <taxon>Embryophyta</taxon>
        <taxon>Tracheophyta</taxon>
        <taxon>Spermatophyta</taxon>
        <taxon>Magnoliopsida</taxon>
        <taxon>Liliopsida</taxon>
        <taxon>Poales</taxon>
        <taxon>Poaceae</taxon>
        <taxon>BOP clade</taxon>
        <taxon>Oryzoideae</taxon>
        <taxon>Oryzeae</taxon>
        <taxon>Oryzinae</taxon>
        <taxon>Oryza</taxon>
    </lineage>
</organism>
<dbReference type="EnsemblPlants" id="OB10G26170.1">
    <property type="protein sequence ID" value="OB10G26170.1"/>
    <property type="gene ID" value="OB10G26170"/>
</dbReference>
<feature type="compositionally biased region" description="Polar residues" evidence="1">
    <location>
        <begin position="64"/>
        <end position="81"/>
    </location>
</feature>
<reference evidence="2" key="2">
    <citation type="submission" date="2013-04" db="UniProtKB">
        <authorList>
            <consortium name="EnsemblPlants"/>
        </authorList>
    </citation>
    <scope>IDENTIFICATION</scope>
</reference>
<dbReference type="Proteomes" id="UP000006038">
    <property type="component" value="Chromosome 10"/>
</dbReference>
<sequence>MALFQTLQCTWLSSSSCTTPAAVLSASGNSTGPPPPPPSPPSMETACTSSEPAAAADRNGARDQYSQVEPKSQQLHTCSSANKRDMTGQLLAKHARLSEESGDRRNEAKRQTLQVT</sequence>
<feature type="compositionally biased region" description="Basic and acidic residues" evidence="1">
    <location>
        <begin position="96"/>
        <end position="110"/>
    </location>
</feature>
<evidence type="ECO:0000313" key="2">
    <source>
        <dbReference type="EnsemblPlants" id="OB10G26170.1"/>
    </source>
</evidence>
<dbReference type="Gramene" id="OB10G26170.1">
    <property type="protein sequence ID" value="OB10G26170.1"/>
    <property type="gene ID" value="OB10G26170"/>
</dbReference>
<proteinExistence type="predicted"/>
<evidence type="ECO:0000256" key="1">
    <source>
        <dbReference type="SAM" id="MobiDB-lite"/>
    </source>
</evidence>
<feature type="region of interest" description="Disordered" evidence="1">
    <location>
        <begin position="20"/>
        <end position="116"/>
    </location>
</feature>
<keyword evidence="3" id="KW-1185">Reference proteome</keyword>
<dbReference type="AlphaFoldDB" id="J3N519"/>
<reference evidence="2" key="1">
    <citation type="journal article" date="2013" name="Nat. Commun.">
        <title>Whole-genome sequencing of Oryza brachyantha reveals mechanisms underlying Oryza genome evolution.</title>
        <authorList>
            <person name="Chen J."/>
            <person name="Huang Q."/>
            <person name="Gao D."/>
            <person name="Wang J."/>
            <person name="Lang Y."/>
            <person name="Liu T."/>
            <person name="Li B."/>
            <person name="Bai Z."/>
            <person name="Luis Goicoechea J."/>
            <person name="Liang C."/>
            <person name="Chen C."/>
            <person name="Zhang W."/>
            <person name="Sun S."/>
            <person name="Liao Y."/>
            <person name="Zhang X."/>
            <person name="Yang L."/>
            <person name="Song C."/>
            <person name="Wang M."/>
            <person name="Shi J."/>
            <person name="Liu G."/>
            <person name="Liu J."/>
            <person name="Zhou H."/>
            <person name="Zhou W."/>
            <person name="Yu Q."/>
            <person name="An N."/>
            <person name="Chen Y."/>
            <person name="Cai Q."/>
            <person name="Wang B."/>
            <person name="Liu B."/>
            <person name="Min J."/>
            <person name="Huang Y."/>
            <person name="Wu H."/>
            <person name="Li Z."/>
            <person name="Zhang Y."/>
            <person name="Yin Y."/>
            <person name="Song W."/>
            <person name="Jiang J."/>
            <person name="Jackson S.A."/>
            <person name="Wing R.A."/>
            <person name="Wang J."/>
            <person name="Chen M."/>
        </authorList>
    </citation>
    <scope>NUCLEOTIDE SEQUENCE [LARGE SCALE GENOMIC DNA]</scope>
    <source>
        <strain evidence="2">cv. IRGC 101232</strain>
    </source>
</reference>
<name>J3N519_ORYBR</name>